<comment type="caution">
    <text evidence="1">The sequence shown here is derived from an EMBL/GenBank/DDBJ whole genome shotgun (WGS) entry which is preliminary data.</text>
</comment>
<organism evidence="1 2">
    <name type="scientific">Segatella copri</name>
    <dbReference type="NCBI Taxonomy" id="165179"/>
    <lineage>
        <taxon>Bacteria</taxon>
        <taxon>Pseudomonadati</taxon>
        <taxon>Bacteroidota</taxon>
        <taxon>Bacteroidia</taxon>
        <taxon>Bacteroidales</taxon>
        <taxon>Prevotellaceae</taxon>
        <taxon>Segatella</taxon>
    </lineage>
</organism>
<protein>
    <submittedName>
        <fullName evidence="1">Uncharacterized protein</fullName>
    </submittedName>
</protein>
<accession>A0A6I2U3V0</accession>
<sequence length="330" mass="38367">MKQQKFVFYRYSFQEDPDTIPEKRVAEEKISTHFGNLFHVGEKLTMYMKKGKADVSLRNDTFAVCKDIIVFRLNDDKDLKRTLPTGTTTNAVDDYAETIEQSFPHCLIIFINQPGLHYVAIEKKAGAFYGKIDKITKILKQNFDRMLKHLGYMVNFEEIYMQAKAWDVVKRKCRENNDYVIQVCLTAKRDKENTNHSDYTRNSNINGFIEDGMENDAKEVFAGYKYDKNASDQSIRNTIDKVFYINQFIENNECEIKVKLSKSGIICLNEEVVPMYFLPERAIENFQIGSSISETEDVSTLEEWLKNSINDIKRTTDATTPPKKLSRPRK</sequence>
<dbReference type="EMBL" id="VUNF01000038">
    <property type="protein sequence ID" value="MST78650.1"/>
    <property type="molecule type" value="Genomic_DNA"/>
</dbReference>
<dbReference type="AlphaFoldDB" id="A0A6I2U3V0"/>
<gene>
    <name evidence="1" type="ORF">FYJ72_13575</name>
</gene>
<evidence type="ECO:0000313" key="1">
    <source>
        <dbReference type="EMBL" id="MST78650.1"/>
    </source>
</evidence>
<evidence type="ECO:0000313" key="2">
    <source>
        <dbReference type="Proteomes" id="UP000450161"/>
    </source>
</evidence>
<dbReference type="Proteomes" id="UP000450161">
    <property type="component" value="Unassembled WGS sequence"/>
</dbReference>
<proteinExistence type="predicted"/>
<name>A0A6I2U3V0_9BACT</name>
<reference evidence="1 2" key="1">
    <citation type="submission" date="2019-08" db="EMBL/GenBank/DDBJ databases">
        <title>In-depth cultivation of the pig gut microbiome towards novel bacterial diversity and tailored functional studies.</title>
        <authorList>
            <person name="Wylensek D."/>
            <person name="Hitch T.C.A."/>
            <person name="Clavel T."/>
        </authorList>
    </citation>
    <scope>NUCLEOTIDE SEQUENCE [LARGE SCALE GENOMIC DNA]</scope>
    <source>
        <strain evidence="1 2">LKV-178-WT-2C</strain>
    </source>
</reference>
<dbReference type="RefSeq" id="WP_154483001.1">
    <property type="nucleotide sequence ID" value="NZ_VUNF01000038.1"/>
</dbReference>